<dbReference type="AlphaFoldDB" id="D4G890"/>
<dbReference type="KEGG" id="rip:RIEPE_0295"/>
<dbReference type="HOGENOM" id="CLU_3047552_0_0_6"/>
<gene>
    <name evidence="1" type="ordered locus">RIEPE_0295</name>
</gene>
<keyword evidence="2" id="KW-1185">Reference proteome</keyword>
<proteinExistence type="predicted"/>
<protein>
    <submittedName>
        <fullName evidence="1">Uncharacterized protein</fullName>
    </submittedName>
</protein>
<evidence type="ECO:0000313" key="2">
    <source>
        <dbReference type="Proteomes" id="UP000001700"/>
    </source>
</evidence>
<name>D4G890_RIEPU</name>
<accession>D4G890</accession>
<dbReference type="EMBL" id="CP001085">
    <property type="protein sequence ID" value="ADD79888.1"/>
    <property type="molecule type" value="Genomic_DNA"/>
</dbReference>
<sequence>MKKKLLKLSNMSYIKKLRCFLKKKFQKVLFIYFQSKLNQKKKYISSKIRSDKTL</sequence>
<evidence type="ECO:0000313" key="1">
    <source>
        <dbReference type="EMBL" id="ADD79888.1"/>
    </source>
</evidence>
<reference evidence="1" key="1">
    <citation type="submission" date="2008-05" db="EMBL/GenBank/DDBJ databases">
        <title>Genome sequence of Riesia pediculicola USDA.</title>
        <authorList>
            <person name="Kirkness E.F."/>
        </authorList>
    </citation>
    <scope>NUCLEOTIDE SEQUENCE [LARGE SCALE GENOMIC DNA]</scope>
    <source>
        <strain evidence="1">USDA</strain>
    </source>
</reference>
<dbReference type="STRING" id="515618.RIEPE_0295"/>
<organism evidence="1 2">
    <name type="scientific">Riesia pediculicola (strain USDA)</name>
    <dbReference type="NCBI Taxonomy" id="515618"/>
    <lineage>
        <taxon>Bacteria</taxon>
        <taxon>Pseudomonadati</taxon>
        <taxon>Pseudomonadota</taxon>
        <taxon>Gammaproteobacteria</taxon>
        <taxon>Enterobacterales</taxon>
        <taxon>Enterobacteriaceae</taxon>
        <taxon>Candidatus Riesia</taxon>
    </lineage>
</organism>
<dbReference type="Proteomes" id="UP000001700">
    <property type="component" value="Chromosome"/>
</dbReference>